<accession>A0AAV4C959</accession>
<dbReference type="AlphaFoldDB" id="A0AAV4C959"/>
<organism evidence="2 3">
    <name type="scientific">Plakobranchus ocellatus</name>
    <dbReference type="NCBI Taxonomy" id="259542"/>
    <lineage>
        <taxon>Eukaryota</taxon>
        <taxon>Metazoa</taxon>
        <taxon>Spiralia</taxon>
        <taxon>Lophotrochozoa</taxon>
        <taxon>Mollusca</taxon>
        <taxon>Gastropoda</taxon>
        <taxon>Heterobranchia</taxon>
        <taxon>Euthyneura</taxon>
        <taxon>Panpulmonata</taxon>
        <taxon>Sacoglossa</taxon>
        <taxon>Placobranchoidea</taxon>
        <taxon>Plakobranchidae</taxon>
        <taxon>Plakobranchus</taxon>
    </lineage>
</organism>
<name>A0AAV4C959_9GAST</name>
<dbReference type="EMBL" id="BLXT01006012">
    <property type="protein sequence ID" value="GFO28220.1"/>
    <property type="molecule type" value="Genomic_DNA"/>
</dbReference>
<dbReference type="Proteomes" id="UP000735302">
    <property type="component" value="Unassembled WGS sequence"/>
</dbReference>
<reference evidence="2 3" key="1">
    <citation type="journal article" date="2021" name="Elife">
        <title>Chloroplast acquisition without the gene transfer in kleptoplastic sea slugs, Plakobranchus ocellatus.</title>
        <authorList>
            <person name="Maeda T."/>
            <person name="Takahashi S."/>
            <person name="Yoshida T."/>
            <person name="Shimamura S."/>
            <person name="Takaki Y."/>
            <person name="Nagai Y."/>
            <person name="Toyoda A."/>
            <person name="Suzuki Y."/>
            <person name="Arimoto A."/>
            <person name="Ishii H."/>
            <person name="Satoh N."/>
            <person name="Nishiyama T."/>
            <person name="Hasebe M."/>
            <person name="Maruyama T."/>
            <person name="Minagawa J."/>
            <person name="Obokata J."/>
            <person name="Shigenobu S."/>
        </authorList>
    </citation>
    <scope>NUCLEOTIDE SEQUENCE [LARGE SCALE GENOMIC DNA]</scope>
</reference>
<keyword evidence="3" id="KW-1185">Reference proteome</keyword>
<evidence type="ECO:0000313" key="2">
    <source>
        <dbReference type="EMBL" id="GFO28220.1"/>
    </source>
</evidence>
<evidence type="ECO:0000313" key="3">
    <source>
        <dbReference type="Proteomes" id="UP000735302"/>
    </source>
</evidence>
<protein>
    <submittedName>
        <fullName evidence="2">Uncharacterized protein</fullName>
    </submittedName>
</protein>
<evidence type="ECO:0000256" key="1">
    <source>
        <dbReference type="SAM" id="MobiDB-lite"/>
    </source>
</evidence>
<feature type="region of interest" description="Disordered" evidence="1">
    <location>
        <begin position="78"/>
        <end position="101"/>
    </location>
</feature>
<gene>
    <name evidence="2" type="ORF">PoB_005472500</name>
</gene>
<proteinExistence type="predicted"/>
<comment type="caution">
    <text evidence="2">The sequence shown here is derived from an EMBL/GenBank/DDBJ whole genome shotgun (WGS) entry which is preliminary data.</text>
</comment>
<sequence>MRGGSNKLSRNLATEVMVDAVMEAGNLSRTSTFTDVNAMEVQRATQVIKIRVQRVTDVTMAVVQSVKKRIEVTEVTRVSVRGHRGDRRQSPALHGGDGPQT</sequence>